<accession>A0AAV7PFD6</accession>
<keyword evidence="2" id="KW-0472">Membrane</keyword>
<sequence>MRLQAPPLLAAELGFIIVGLVDAYLLFGGLFSHGRTGGVRPSLQRLLRGPHRGPFRRQNPGTTPRRSPEVRDWTSETRARHLFRYRVRHRAQPGPKKDVSEIKHAKLWVTVKTKPHT</sequence>
<keyword evidence="2" id="KW-0812">Transmembrane</keyword>
<evidence type="ECO:0000313" key="4">
    <source>
        <dbReference type="Proteomes" id="UP001066276"/>
    </source>
</evidence>
<gene>
    <name evidence="3" type="ORF">NDU88_005246</name>
</gene>
<protein>
    <submittedName>
        <fullName evidence="3">Uncharacterized protein</fullName>
    </submittedName>
</protein>
<dbReference type="EMBL" id="JANPWB010000011">
    <property type="protein sequence ID" value="KAJ1126840.1"/>
    <property type="molecule type" value="Genomic_DNA"/>
</dbReference>
<evidence type="ECO:0000313" key="3">
    <source>
        <dbReference type="EMBL" id="KAJ1126840.1"/>
    </source>
</evidence>
<proteinExistence type="predicted"/>
<comment type="caution">
    <text evidence="3">The sequence shown here is derived from an EMBL/GenBank/DDBJ whole genome shotgun (WGS) entry which is preliminary data.</text>
</comment>
<organism evidence="3 4">
    <name type="scientific">Pleurodeles waltl</name>
    <name type="common">Iberian ribbed newt</name>
    <dbReference type="NCBI Taxonomy" id="8319"/>
    <lineage>
        <taxon>Eukaryota</taxon>
        <taxon>Metazoa</taxon>
        <taxon>Chordata</taxon>
        <taxon>Craniata</taxon>
        <taxon>Vertebrata</taxon>
        <taxon>Euteleostomi</taxon>
        <taxon>Amphibia</taxon>
        <taxon>Batrachia</taxon>
        <taxon>Caudata</taxon>
        <taxon>Salamandroidea</taxon>
        <taxon>Salamandridae</taxon>
        <taxon>Pleurodelinae</taxon>
        <taxon>Pleurodeles</taxon>
    </lineage>
</organism>
<keyword evidence="2" id="KW-1133">Transmembrane helix</keyword>
<reference evidence="3" key="1">
    <citation type="journal article" date="2022" name="bioRxiv">
        <title>Sequencing and chromosome-scale assembly of the giantPleurodeles waltlgenome.</title>
        <authorList>
            <person name="Brown T."/>
            <person name="Elewa A."/>
            <person name="Iarovenko S."/>
            <person name="Subramanian E."/>
            <person name="Araus A.J."/>
            <person name="Petzold A."/>
            <person name="Susuki M."/>
            <person name="Suzuki K.-i.T."/>
            <person name="Hayashi T."/>
            <person name="Toyoda A."/>
            <person name="Oliveira C."/>
            <person name="Osipova E."/>
            <person name="Leigh N.D."/>
            <person name="Simon A."/>
            <person name="Yun M.H."/>
        </authorList>
    </citation>
    <scope>NUCLEOTIDE SEQUENCE</scope>
    <source>
        <strain evidence="3">20211129_DDA</strain>
        <tissue evidence="3">Liver</tissue>
    </source>
</reference>
<feature type="region of interest" description="Disordered" evidence="1">
    <location>
        <begin position="42"/>
        <end position="74"/>
    </location>
</feature>
<dbReference type="Proteomes" id="UP001066276">
    <property type="component" value="Chromosome 7"/>
</dbReference>
<feature type="transmembrane region" description="Helical" evidence="2">
    <location>
        <begin position="6"/>
        <end position="27"/>
    </location>
</feature>
<name>A0AAV7PFD6_PLEWA</name>
<evidence type="ECO:0000256" key="2">
    <source>
        <dbReference type="SAM" id="Phobius"/>
    </source>
</evidence>
<evidence type="ECO:0000256" key="1">
    <source>
        <dbReference type="SAM" id="MobiDB-lite"/>
    </source>
</evidence>
<dbReference type="AlphaFoldDB" id="A0AAV7PFD6"/>
<keyword evidence="4" id="KW-1185">Reference proteome</keyword>